<dbReference type="Proteomes" id="UP000799291">
    <property type="component" value="Unassembled WGS sequence"/>
</dbReference>
<name>A0A6G1IW19_9PLEO</name>
<organism evidence="2 3">
    <name type="scientific">Lentithecium fluviatile CBS 122367</name>
    <dbReference type="NCBI Taxonomy" id="1168545"/>
    <lineage>
        <taxon>Eukaryota</taxon>
        <taxon>Fungi</taxon>
        <taxon>Dikarya</taxon>
        <taxon>Ascomycota</taxon>
        <taxon>Pezizomycotina</taxon>
        <taxon>Dothideomycetes</taxon>
        <taxon>Pleosporomycetidae</taxon>
        <taxon>Pleosporales</taxon>
        <taxon>Massarineae</taxon>
        <taxon>Lentitheciaceae</taxon>
        <taxon>Lentithecium</taxon>
    </lineage>
</organism>
<dbReference type="AlphaFoldDB" id="A0A6G1IW19"/>
<dbReference type="EMBL" id="MU005587">
    <property type="protein sequence ID" value="KAF2682447.1"/>
    <property type="molecule type" value="Genomic_DNA"/>
</dbReference>
<protein>
    <submittedName>
        <fullName evidence="2">Uncharacterized protein</fullName>
    </submittedName>
</protein>
<sequence>MKLAAKPDVAAVAGRGQLWQTGSVQEEAAGVDSNGAVLWRRRGVAQEEQRRGGEKKVGSAGAVQCAVRCGGQAVQQHISWRADSRRFKKGVSVSQSPSWWAEMGAGVPCMDGLVADPRARQEGNCVAERQRAGGRWFGRVQHSVGMESTKWRFNQLTGKTTSRGEGSARAALEPIASGADAQN</sequence>
<gene>
    <name evidence="2" type="ORF">K458DRAFT_390935</name>
</gene>
<evidence type="ECO:0000313" key="2">
    <source>
        <dbReference type="EMBL" id="KAF2682447.1"/>
    </source>
</evidence>
<evidence type="ECO:0000256" key="1">
    <source>
        <dbReference type="SAM" id="MobiDB-lite"/>
    </source>
</evidence>
<evidence type="ECO:0000313" key="3">
    <source>
        <dbReference type="Proteomes" id="UP000799291"/>
    </source>
</evidence>
<reference evidence="2" key="1">
    <citation type="journal article" date="2020" name="Stud. Mycol.">
        <title>101 Dothideomycetes genomes: a test case for predicting lifestyles and emergence of pathogens.</title>
        <authorList>
            <person name="Haridas S."/>
            <person name="Albert R."/>
            <person name="Binder M."/>
            <person name="Bloem J."/>
            <person name="Labutti K."/>
            <person name="Salamov A."/>
            <person name="Andreopoulos B."/>
            <person name="Baker S."/>
            <person name="Barry K."/>
            <person name="Bills G."/>
            <person name="Bluhm B."/>
            <person name="Cannon C."/>
            <person name="Castanera R."/>
            <person name="Culley D."/>
            <person name="Daum C."/>
            <person name="Ezra D."/>
            <person name="Gonzalez J."/>
            <person name="Henrissat B."/>
            <person name="Kuo A."/>
            <person name="Liang C."/>
            <person name="Lipzen A."/>
            <person name="Lutzoni F."/>
            <person name="Magnuson J."/>
            <person name="Mondo S."/>
            <person name="Nolan M."/>
            <person name="Ohm R."/>
            <person name="Pangilinan J."/>
            <person name="Park H.-J."/>
            <person name="Ramirez L."/>
            <person name="Alfaro M."/>
            <person name="Sun H."/>
            <person name="Tritt A."/>
            <person name="Yoshinaga Y."/>
            <person name="Zwiers L.-H."/>
            <person name="Turgeon B."/>
            <person name="Goodwin S."/>
            <person name="Spatafora J."/>
            <person name="Crous P."/>
            <person name="Grigoriev I."/>
        </authorList>
    </citation>
    <scope>NUCLEOTIDE SEQUENCE</scope>
    <source>
        <strain evidence="2">CBS 122367</strain>
    </source>
</reference>
<keyword evidence="3" id="KW-1185">Reference proteome</keyword>
<proteinExistence type="predicted"/>
<accession>A0A6G1IW19</accession>
<feature type="region of interest" description="Disordered" evidence="1">
    <location>
        <begin position="158"/>
        <end position="183"/>
    </location>
</feature>